<dbReference type="RefSeq" id="WP_406789991.1">
    <property type="nucleotide sequence ID" value="NZ_JBJIAA010000034.1"/>
</dbReference>
<name>A0ABW8TLU8_9CLOT</name>
<dbReference type="Proteomes" id="UP001623592">
    <property type="component" value="Unassembled WGS sequence"/>
</dbReference>
<dbReference type="Pfam" id="PF14014">
    <property type="entry name" value="DUF4230"/>
    <property type="match status" value="1"/>
</dbReference>
<organism evidence="1 2">
    <name type="scientific">Clostridium neuense</name>
    <dbReference type="NCBI Taxonomy" id="1728934"/>
    <lineage>
        <taxon>Bacteria</taxon>
        <taxon>Bacillati</taxon>
        <taxon>Bacillota</taxon>
        <taxon>Clostridia</taxon>
        <taxon>Eubacteriales</taxon>
        <taxon>Clostridiaceae</taxon>
        <taxon>Clostridium</taxon>
    </lineage>
</organism>
<protein>
    <submittedName>
        <fullName evidence="1">DUF4230 domain-containing protein</fullName>
    </submittedName>
</protein>
<sequence>MRFNIRKRTILLALLFTILLCFFSYKLSGFFKGNSKPWIVADANDASKKFITKDTVIKKIHQKQKLITTEVEISEKTTIDNSWGNLDIFKKMQNISFTGKGVYVVDLSLLKSSNIYIDSNNNILAIKIPKPKVELVTIDESKTVYETPEKGLLRFGDIKLTAQEHEVMVENVKKAMLEKMNETEYSNKAIINSRKSMETIIKSILNSNSKYTIKIEFL</sequence>
<reference evidence="1 2" key="1">
    <citation type="submission" date="2024-11" db="EMBL/GenBank/DDBJ databases">
        <authorList>
            <person name="Heng Y.C."/>
            <person name="Lim A.C.H."/>
            <person name="Lee J.K.Y."/>
            <person name="Kittelmann S."/>
        </authorList>
    </citation>
    <scope>NUCLEOTIDE SEQUENCE [LARGE SCALE GENOMIC DNA]</scope>
    <source>
        <strain evidence="1 2">WILCCON 0114</strain>
    </source>
</reference>
<comment type="caution">
    <text evidence="1">The sequence shown here is derived from an EMBL/GenBank/DDBJ whole genome shotgun (WGS) entry which is preliminary data.</text>
</comment>
<dbReference type="EMBL" id="JBJIAA010000034">
    <property type="protein sequence ID" value="MFL0253322.1"/>
    <property type="molecule type" value="Genomic_DNA"/>
</dbReference>
<evidence type="ECO:0000313" key="1">
    <source>
        <dbReference type="EMBL" id="MFL0253322.1"/>
    </source>
</evidence>
<evidence type="ECO:0000313" key="2">
    <source>
        <dbReference type="Proteomes" id="UP001623592"/>
    </source>
</evidence>
<gene>
    <name evidence="1" type="ORF">ACJDT4_23220</name>
</gene>
<accession>A0ABW8TLU8</accession>
<proteinExistence type="predicted"/>
<dbReference type="InterPro" id="IPR025324">
    <property type="entry name" value="DUF4230"/>
</dbReference>
<keyword evidence="2" id="KW-1185">Reference proteome</keyword>